<organism evidence="1 2">
    <name type="scientific">Neotamlana laminarinivorans</name>
    <dbReference type="NCBI Taxonomy" id="2883124"/>
    <lineage>
        <taxon>Bacteria</taxon>
        <taxon>Pseudomonadati</taxon>
        <taxon>Bacteroidota</taxon>
        <taxon>Flavobacteriia</taxon>
        <taxon>Flavobacteriales</taxon>
        <taxon>Flavobacteriaceae</taxon>
        <taxon>Neotamlana</taxon>
    </lineage>
</organism>
<evidence type="ECO:0000313" key="2">
    <source>
        <dbReference type="Proteomes" id="UP001139199"/>
    </source>
</evidence>
<name>A0A9X1I3B2_9FLAO</name>
<gene>
    <name evidence="1" type="ORF">LG649_16050</name>
</gene>
<dbReference type="Proteomes" id="UP001139199">
    <property type="component" value="Unassembled WGS sequence"/>
</dbReference>
<keyword evidence="2" id="KW-1185">Reference proteome</keyword>
<dbReference type="AlphaFoldDB" id="A0A9X1I3B2"/>
<dbReference type="EMBL" id="JAJAPW010000063">
    <property type="protein sequence ID" value="MCB4800361.1"/>
    <property type="molecule type" value="Genomic_DNA"/>
</dbReference>
<evidence type="ECO:0000313" key="1">
    <source>
        <dbReference type="EMBL" id="MCB4800361.1"/>
    </source>
</evidence>
<sequence>SSNTNWFGWHIIPDHTPGDSNGRMLIINADFTAGEFYQTTVSGLCENTTYEFSSWMINLLPPSSCGGGIPINVKFEIWDNTDTNLLASGDTGDINGTTNP</sequence>
<protein>
    <submittedName>
        <fullName evidence="1">Uncharacterized protein</fullName>
    </submittedName>
</protein>
<accession>A0A9X1I3B2</accession>
<proteinExistence type="predicted"/>
<comment type="caution">
    <text evidence="1">The sequence shown here is derived from an EMBL/GenBank/DDBJ whole genome shotgun (WGS) entry which is preliminary data.</text>
</comment>
<feature type="non-terminal residue" evidence="1">
    <location>
        <position position="1"/>
    </location>
</feature>
<feature type="non-terminal residue" evidence="1">
    <location>
        <position position="100"/>
    </location>
</feature>
<reference evidence="1" key="1">
    <citation type="submission" date="2021-10" db="EMBL/GenBank/DDBJ databases">
        <title>Tamlana sargassums sp. nov., and Tamlana laminarinivorans sp. nov., two new bacteria isolated from the brown alga.</title>
        <authorList>
            <person name="Li J."/>
        </authorList>
    </citation>
    <scope>NUCLEOTIDE SEQUENCE</scope>
    <source>
        <strain evidence="1">PT2-4</strain>
    </source>
</reference>